<evidence type="ECO:0000256" key="1">
    <source>
        <dbReference type="ARBA" id="ARBA00005395"/>
    </source>
</evidence>
<feature type="active site" description="Proton acceptor" evidence="5">
    <location>
        <position position="123"/>
    </location>
</feature>
<dbReference type="HAMAP" id="MF_02210">
    <property type="entry name" value="RimI"/>
    <property type="match status" value="1"/>
</dbReference>
<dbReference type="PROSITE" id="PS51186">
    <property type="entry name" value="GNAT"/>
    <property type="match status" value="1"/>
</dbReference>
<dbReference type="Gene3D" id="3.40.630.30">
    <property type="match status" value="1"/>
</dbReference>
<comment type="caution">
    <text evidence="5">Lacks conserved residue(s) required for the propagation of feature annotation.</text>
</comment>
<dbReference type="RefSeq" id="WP_309483739.1">
    <property type="nucleotide sequence ID" value="NZ_CP133720.1"/>
</dbReference>
<comment type="subcellular location">
    <subcellularLocation>
        <location evidence="5">Cytoplasm</location>
    </subcellularLocation>
</comment>
<dbReference type="EC" id="2.3.1.266" evidence="5"/>
<dbReference type="InterPro" id="IPR043690">
    <property type="entry name" value="RimI"/>
</dbReference>
<dbReference type="EMBL" id="CP133720">
    <property type="protein sequence ID" value="WMW82264.1"/>
    <property type="molecule type" value="Genomic_DNA"/>
</dbReference>
<accession>A0ABY9RN60</accession>
<comment type="catalytic activity">
    <reaction evidence="5">
        <text>N-terminal L-alanyl-[ribosomal protein bS18] + acetyl-CoA = N-terminal N(alpha)-acetyl-L-alanyl-[ribosomal protein bS18] + CoA + H(+)</text>
        <dbReference type="Rhea" id="RHEA:43756"/>
        <dbReference type="Rhea" id="RHEA-COMP:10676"/>
        <dbReference type="Rhea" id="RHEA-COMP:10677"/>
        <dbReference type="ChEBI" id="CHEBI:15378"/>
        <dbReference type="ChEBI" id="CHEBI:57287"/>
        <dbReference type="ChEBI" id="CHEBI:57288"/>
        <dbReference type="ChEBI" id="CHEBI:64718"/>
        <dbReference type="ChEBI" id="CHEBI:83683"/>
        <dbReference type="EC" id="2.3.1.266"/>
    </reaction>
</comment>
<keyword evidence="7" id="KW-0689">Ribosomal protein</keyword>
<keyword evidence="4 5" id="KW-0012">Acyltransferase</keyword>
<feature type="domain" description="N-acetyltransferase" evidence="6">
    <location>
        <begin position="17"/>
        <end position="168"/>
    </location>
</feature>
<comment type="function">
    <text evidence="5">Acetylates the N-terminal alanine of ribosomal protein bS18.</text>
</comment>
<evidence type="ECO:0000256" key="4">
    <source>
        <dbReference type="ARBA" id="ARBA00023315"/>
    </source>
</evidence>
<feature type="active site" description="Proton donor" evidence="5">
    <location>
        <position position="135"/>
    </location>
</feature>
<comment type="similarity">
    <text evidence="1 5">Belongs to the acetyltransferase family. RimI subfamily.</text>
</comment>
<dbReference type="InterPro" id="IPR000182">
    <property type="entry name" value="GNAT_dom"/>
</dbReference>
<keyword evidence="7" id="KW-0687">Ribonucleoprotein</keyword>
<dbReference type="Pfam" id="PF00583">
    <property type="entry name" value="Acetyltransf_1"/>
    <property type="match status" value="1"/>
</dbReference>
<feature type="binding site" evidence="5">
    <location>
        <begin position="89"/>
        <end position="91"/>
    </location>
    <ligand>
        <name>acetyl-CoA</name>
        <dbReference type="ChEBI" id="CHEBI:57288"/>
    </ligand>
</feature>
<evidence type="ECO:0000259" key="6">
    <source>
        <dbReference type="PROSITE" id="PS51186"/>
    </source>
</evidence>
<keyword evidence="3 5" id="KW-0808">Transferase</keyword>
<evidence type="ECO:0000256" key="3">
    <source>
        <dbReference type="ARBA" id="ARBA00022679"/>
    </source>
</evidence>
<protein>
    <recommendedName>
        <fullName evidence="5">[Ribosomal protein bS18]-alanine N-acetyltransferase</fullName>
        <ecNumber evidence="5">2.3.1.266</ecNumber>
    </recommendedName>
</protein>
<dbReference type="PANTHER" id="PTHR43420">
    <property type="entry name" value="ACETYLTRANSFERASE"/>
    <property type="match status" value="1"/>
</dbReference>
<evidence type="ECO:0000256" key="2">
    <source>
        <dbReference type="ARBA" id="ARBA00022490"/>
    </source>
</evidence>
<gene>
    <name evidence="5 7" type="primary">rimI</name>
    <name evidence="7" type="ORF">RF679_08295</name>
</gene>
<sequence>MGFVLATADGNDTQDEIELCQLTIDDLDSVFEIENAVYTHPWSRGNFEDSFAQAYPAFGLRSCANQELQSLIGYFFVMPVVDELHLLTIAVAKAYQGMGYAHQLLDALKLFAEQGDFVSIMLEVRVSNARAIQIYDRFGFVEIGRRRAYYPAENGAREDAIVMRLELNRSFHE</sequence>
<evidence type="ECO:0000256" key="5">
    <source>
        <dbReference type="HAMAP-Rule" id="MF_02210"/>
    </source>
</evidence>
<dbReference type="SUPFAM" id="SSF55729">
    <property type="entry name" value="Acyl-CoA N-acyltransferases (Nat)"/>
    <property type="match status" value="1"/>
</dbReference>
<reference evidence="7" key="1">
    <citation type="submission" date="2023-09" db="EMBL/GenBank/DDBJ databases">
        <title>Undibacterium sp. 20NA77.5 isolated from freshwater.</title>
        <authorList>
            <person name="Le V."/>
            <person name="Ko S.-R."/>
            <person name="Ahn C.-Y."/>
            <person name="Oh H.-M."/>
        </authorList>
    </citation>
    <scope>NUCLEOTIDE SEQUENCE</scope>
    <source>
        <strain evidence="7">20NA77.5</strain>
    </source>
</reference>
<evidence type="ECO:0000313" key="7">
    <source>
        <dbReference type="EMBL" id="WMW82264.1"/>
    </source>
</evidence>
<dbReference type="GO" id="GO:0005840">
    <property type="term" value="C:ribosome"/>
    <property type="evidence" value="ECO:0007669"/>
    <property type="project" value="UniProtKB-KW"/>
</dbReference>
<organism evidence="7 8">
    <name type="scientific">Undibacterium cyanobacteriorum</name>
    <dbReference type="NCBI Taxonomy" id="3073561"/>
    <lineage>
        <taxon>Bacteria</taxon>
        <taxon>Pseudomonadati</taxon>
        <taxon>Pseudomonadota</taxon>
        <taxon>Betaproteobacteria</taxon>
        <taxon>Burkholderiales</taxon>
        <taxon>Oxalobacteraceae</taxon>
        <taxon>Undibacterium</taxon>
    </lineage>
</organism>
<dbReference type="GO" id="GO:0008999">
    <property type="term" value="F:protein-N-terminal-alanine acetyltransferase activity"/>
    <property type="evidence" value="ECO:0007669"/>
    <property type="project" value="UniProtKB-EC"/>
</dbReference>
<dbReference type="NCBIfam" id="TIGR01575">
    <property type="entry name" value="rimI"/>
    <property type="match status" value="1"/>
</dbReference>
<dbReference type="InterPro" id="IPR006464">
    <property type="entry name" value="AcTrfase_RimI/Ard1"/>
</dbReference>
<dbReference type="InterPro" id="IPR016181">
    <property type="entry name" value="Acyl_CoA_acyltransferase"/>
</dbReference>
<feature type="binding site" evidence="5">
    <location>
        <position position="128"/>
    </location>
    <ligand>
        <name>acetyl-CoA</name>
        <dbReference type="ChEBI" id="CHEBI:57288"/>
    </ligand>
</feature>
<proteinExistence type="inferred from homology"/>
<evidence type="ECO:0000313" key="8">
    <source>
        <dbReference type="Proteomes" id="UP001181355"/>
    </source>
</evidence>
<dbReference type="InterPro" id="IPR050680">
    <property type="entry name" value="YpeA/RimI_acetyltransf"/>
</dbReference>
<name>A0ABY9RN60_9BURK</name>
<dbReference type="CDD" id="cd04301">
    <property type="entry name" value="NAT_SF"/>
    <property type="match status" value="1"/>
</dbReference>
<dbReference type="Proteomes" id="UP001181355">
    <property type="component" value="Chromosome"/>
</dbReference>
<keyword evidence="2 5" id="KW-0963">Cytoplasm</keyword>
<keyword evidence="8" id="KW-1185">Reference proteome</keyword>